<proteinExistence type="predicted"/>
<name>A0A4P6V1D5_9HYPH</name>
<dbReference type="OrthoDB" id="7362327at2"/>
<dbReference type="RefSeq" id="WP_131616836.1">
    <property type="nucleotide sequence ID" value="NZ_CP036532.1"/>
</dbReference>
<dbReference type="Proteomes" id="UP000293719">
    <property type="component" value="Chromosome"/>
</dbReference>
<dbReference type="EMBL" id="CP036532">
    <property type="protein sequence ID" value="QBK31161.1"/>
    <property type="molecule type" value="Genomic_DNA"/>
</dbReference>
<dbReference type="GeneID" id="90767919"/>
<keyword evidence="1" id="KW-0812">Transmembrane</keyword>
<organism evidence="2 3">
    <name type="scientific">Roseitalea porphyridii</name>
    <dbReference type="NCBI Taxonomy" id="1852022"/>
    <lineage>
        <taxon>Bacteria</taxon>
        <taxon>Pseudomonadati</taxon>
        <taxon>Pseudomonadota</taxon>
        <taxon>Alphaproteobacteria</taxon>
        <taxon>Hyphomicrobiales</taxon>
        <taxon>Ahrensiaceae</taxon>
        <taxon>Roseitalea</taxon>
    </lineage>
</organism>
<keyword evidence="3" id="KW-1185">Reference proteome</keyword>
<evidence type="ECO:0000313" key="2">
    <source>
        <dbReference type="EMBL" id="QBK31161.1"/>
    </source>
</evidence>
<gene>
    <name evidence="2" type="ORF">E0E05_11475</name>
</gene>
<keyword evidence="1" id="KW-0472">Membrane</keyword>
<accession>A0A4P6V1D5</accession>
<protein>
    <submittedName>
        <fullName evidence="2">DUF3329 domain-containing protein</fullName>
    </submittedName>
</protein>
<dbReference type="KEGG" id="rpod:E0E05_11475"/>
<feature type="transmembrane region" description="Helical" evidence="1">
    <location>
        <begin position="37"/>
        <end position="57"/>
    </location>
</feature>
<evidence type="ECO:0000313" key="3">
    <source>
        <dbReference type="Proteomes" id="UP000293719"/>
    </source>
</evidence>
<reference evidence="2 3" key="1">
    <citation type="journal article" date="2017" name="Int. J. Syst. Evol. Microbiol.">
        <title>Roseitalea porphyridii gen. nov., sp. nov., isolated from a red alga, and reclassification of Hoeflea suaedae Chung et al. 2013 as Pseudohoeflea suaedae gen. nov., comb. nov.</title>
        <authorList>
            <person name="Hyeon J.W."/>
            <person name="Jeong S.E."/>
            <person name="Baek K."/>
            <person name="Jeon C.O."/>
        </authorList>
    </citation>
    <scope>NUCLEOTIDE SEQUENCE [LARGE SCALE GENOMIC DNA]</scope>
    <source>
        <strain evidence="2 3">MA7-20</strain>
    </source>
</reference>
<dbReference type="AlphaFoldDB" id="A0A4P6V1D5"/>
<keyword evidence="1" id="KW-1133">Transmembrane helix</keyword>
<evidence type="ECO:0000256" key="1">
    <source>
        <dbReference type="SAM" id="Phobius"/>
    </source>
</evidence>
<sequence length="73" mass="8431">MGSFFDFNHPFFRPLWRRIAVVGVCATWGAFEIWMGATGWGVLFLGLAALCFWGLFIRFNPRTQGEEGDKDRR</sequence>